<evidence type="ECO:0000256" key="4">
    <source>
        <dbReference type="ARBA" id="ARBA00023014"/>
    </source>
</evidence>
<feature type="domain" description="Radical SAM core" evidence="5">
    <location>
        <begin position="105"/>
        <end position="312"/>
    </location>
</feature>
<dbReference type="PANTHER" id="PTHR43524">
    <property type="entry name" value="RADICAL SAM SUPERFAMILY PROTEIN"/>
    <property type="match status" value="1"/>
</dbReference>
<dbReference type="PROSITE" id="PS51918">
    <property type="entry name" value="RADICAL_SAM"/>
    <property type="match status" value="1"/>
</dbReference>
<dbReference type="SUPFAM" id="SSF102114">
    <property type="entry name" value="Radical SAM enzymes"/>
    <property type="match status" value="1"/>
</dbReference>
<dbReference type="PANTHER" id="PTHR43524:SF1">
    <property type="entry name" value="RADICAL SAM SUPERFAMILY PROTEIN"/>
    <property type="match status" value="1"/>
</dbReference>
<keyword evidence="7" id="KW-1185">Reference proteome</keyword>
<dbReference type="Gene3D" id="3.20.20.70">
    <property type="entry name" value="Aldolase class I"/>
    <property type="match status" value="1"/>
</dbReference>
<dbReference type="Proteomes" id="UP000214588">
    <property type="component" value="Unassembled WGS sequence"/>
</dbReference>
<organism evidence="6 7">
    <name type="scientific">Natranaerobius trueperi</name>
    <dbReference type="NCBI Taxonomy" id="759412"/>
    <lineage>
        <taxon>Bacteria</taxon>
        <taxon>Bacillati</taxon>
        <taxon>Bacillota</taxon>
        <taxon>Clostridia</taxon>
        <taxon>Natranaerobiales</taxon>
        <taxon>Natranaerobiaceae</taxon>
        <taxon>Natranaerobius</taxon>
    </lineage>
</organism>
<name>A0A226C2M0_9FIRM</name>
<dbReference type="InterPro" id="IPR013785">
    <property type="entry name" value="Aldolase_TIM"/>
</dbReference>
<proteinExistence type="predicted"/>
<dbReference type="GO" id="GO:0046872">
    <property type="term" value="F:metal ion binding"/>
    <property type="evidence" value="ECO:0007669"/>
    <property type="project" value="UniProtKB-KW"/>
</dbReference>
<dbReference type="AlphaFoldDB" id="A0A226C2M0"/>
<keyword evidence="4" id="KW-0411">Iron-sulfur</keyword>
<reference evidence="6 7" key="1">
    <citation type="submission" date="2017-06" db="EMBL/GenBank/DDBJ databases">
        <title>Draft Genome Sequence of Natranaerobius trueperi halophilic, alkalithermophilic bacteria from soda lakes.</title>
        <authorList>
            <person name="Zhao B."/>
        </authorList>
    </citation>
    <scope>NUCLEOTIDE SEQUENCE [LARGE SCALE GENOMIC DNA]</scope>
    <source>
        <strain evidence="6 7">DSM 18760</strain>
    </source>
</reference>
<evidence type="ECO:0000256" key="2">
    <source>
        <dbReference type="ARBA" id="ARBA00022723"/>
    </source>
</evidence>
<evidence type="ECO:0000313" key="7">
    <source>
        <dbReference type="Proteomes" id="UP000214588"/>
    </source>
</evidence>
<dbReference type="GO" id="GO:0051536">
    <property type="term" value="F:iron-sulfur cluster binding"/>
    <property type="evidence" value="ECO:0007669"/>
    <property type="project" value="UniProtKB-KW"/>
</dbReference>
<accession>A0A226C2M0</accession>
<dbReference type="InterPro" id="IPR058240">
    <property type="entry name" value="rSAM_sf"/>
</dbReference>
<evidence type="ECO:0000259" key="5">
    <source>
        <dbReference type="PROSITE" id="PS51918"/>
    </source>
</evidence>
<dbReference type="SFLD" id="SFLDS00029">
    <property type="entry name" value="Radical_SAM"/>
    <property type="match status" value="1"/>
</dbReference>
<sequence>MNYKQLIGSTVIDQGLKYIDKDPLNNIPKLLAFMRKFAAFDHHKKALKSFERSFKDPTSNWFQLTKKVLDNYDFEIIKKFISNFILNSVILGKKVNEDLSKTHDCNIPWAILMDPTAACNLKCEGCWAGDYHKSTLGYDTMNRIITEGKELGIYMYIFSGGEPMLKNNEIIDLAKKHNDCAFLSFTNGTLINKELASKLREVGNIALAISIDGFEAISDKRRGLGTYGQIRKAMEILKSYSVPFGFSTTYHAYNTDIVASEDYINEMIDSGCLFGWYFTYMPIGKNETSNMLASPKQRATMYKQINRFRKEKPIFLIDFWNDGEFSGGCIAGGRNYIHINANGDVEPCAFIHYANVNIKDTTLLEALKSPLFKEYKDKQPFDENPLRPCPLLDKPEMLEEMVYNSNAYSTHLFEEESVEHLTSKCKNTANEWAKMADKLWNKKHN</sequence>
<dbReference type="CDD" id="cd21128">
    <property type="entry name" value="SPASM_rSAM"/>
    <property type="match status" value="1"/>
</dbReference>
<dbReference type="RefSeq" id="WP_089022493.1">
    <property type="nucleotide sequence ID" value="NZ_NIQC01000002.1"/>
</dbReference>
<evidence type="ECO:0000313" key="6">
    <source>
        <dbReference type="EMBL" id="OWZ84689.1"/>
    </source>
</evidence>
<evidence type="ECO:0000256" key="3">
    <source>
        <dbReference type="ARBA" id="ARBA00023004"/>
    </source>
</evidence>
<protein>
    <submittedName>
        <fullName evidence="6">Radical SAM protein</fullName>
    </submittedName>
</protein>
<dbReference type="Pfam" id="PF04055">
    <property type="entry name" value="Radical_SAM"/>
    <property type="match status" value="1"/>
</dbReference>
<dbReference type="InterPro" id="IPR007197">
    <property type="entry name" value="rSAM"/>
</dbReference>
<evidence type="ECO:0000256" key="1">
    <source>
        <dbReference type="ARBA" id="ARBA00022691"/>
    </source>
</evidence>
<gene>
    <name evidence="6" type="ORF">CDO51_01295</name>
</gene>
<dbReference type="Pfam" id="PF13186">
    <property type="entry name" value="SPASM"/>
    <property type="match status" value="1"/>
</dbReference>
<dbReference type="OrthoDB" id="9782387at2"/>
<keyword evidence="2" id="KW-0479">Metal-binding</keyword>
<keyword evidence="3" id="KW-0408">Iron</keyword>
<dbReference type="SFLD" id="SFLDG01067">
    <property type="entry name" value="SPASM/twitch_domain_containing"/>
    <property type="match status" value="1"/>
</dbReference>
<keyword evidence="1" id="KW-0949">S-adenosyl-L-methionine</keyword>
<comment type="caution">
    <text evidence="6">The sequence shown here is derived from an EMBL/GenBank/DDBJ whole genome shotgun (WGS) entry which is preliminary data.</text>
</comment>
<dbReference type="EMBL" id="NIQC01000002">
    <property type="protein sequence ID" value="OWZ84689.1"/>
    <property type="molecule type" value="Genomic_DNA"/>
</dbReference>
<dbReference type="InterPro" id="IPR023885">
    <property type="entry name" value="4Fe4S-binding_SPASM_dom"/>
</dbReference>
<dbReference type="CDD" id="cd01335">
    <property type="entry name" value="Radical_SAM"/>
    <property type="match status" value="1"/>
</dbReference>
<dbReference type="GO" id="GO:0003824">
    <property type="term" value="F:catalytic activity"/>
    <property type="evidence" value="ECO:0007669"/>
    <property type="project" value="InterPro"/>
</dbReference>